<keyword evidence="2" id="KW-1185">Reference proteome</keyword>
<name>A0A1Z5RD83_SORBI</name>
<dbReference type="Proteomes" id="UP000000768">
    <property type="component" value="Chromosome 6"/>
</dbReference>
<reference evidence="2" key="2">
    <citation type="journal article" date="2018" name="Plant J.">
        <title>The Sorghum bicolor reference genome: improved assembly, gene annotations, a transcriptome atlas, and signatures of genome organization.</title>
        <authorList>
            <person name="McCormick R.F."/>
            <person name="Truong S.K."/>
            <person name="Sreedasyam A."/>
            <person name="Jenkins J."/>
            <person name="Shu S."/>
            <person name="Sims D."/>
            <person name="Kennedy M."/>
            <person name="Amirebrahimi M."/>
            <person name="Weers B.D."/>
            <person name="McKinley B."/>
            <person name="Mattison A."/>
            <person name="Morishige D.T."/>
            <person name="Grimwood J."/>
            <person name="Schmutz J."/>
            <person name="Mullet J.E."/>
        </authorList>
    </citation>
    <scope>NUCLEOTIDE SEQUENCE [LARGE SCALE GENOMIC DNA]</scope>
    <source>
        <strain evidence="2">cv. BTx623</strain>
    </source>
</reference>
<organism evidence="1 2">
    <name type="scientific">Sorghum bicolor</name>
    <name type="common">Sorghum</name>
    <name type="synonym">Sorghum vulgare</name>
    <dbReference type="NCBI Taxonomy" id="4558"/>
    <lineage>
        <taxon>Eukaryota</taxon>
        <taxon>Viridiplantae</taxon>
        <taxon>Streptophyta</taxon>
        <taxon>Embryophyta</taxon>
        <taxon>Tracheophyta</taxon>
        <taxon>Spermatophyta</taxon>
        <taxon>Magnoliopsida</taxon>
        <taxon>Liliopsida</taxon>
        <taxon>Poales</taxon>
        <taxon>Poaceae</taxon>
        <taxon>PACMAD clade</taxon>
        <taxon>Panicoideae</taxon>
        <taxon>Andropogonodae</taxon>
        <taxon>Andropogoneae</taxon>
        <taxon>Sorghinae</taxon>
        <taxon>Sorghum</taxon>
    </lineage>
</organism>
<evidence type="ECO:0000313" key="2">
    <source>
        <dbReference type="Proteomes" id="UP000000768"/>
    </source>
</evidence>
<dbReference type="Gramene" id="OQU81714">
    <property type="protein sequence ID" value="OQU81714"/>
    <property type="gene ID" value="SORBI_3006G107832"/>
</dbReference>
<proteinExistence type="predicted"/>
<dbReference type="EMBL" id="CM000765">
    <property type="protein sequence ID" value="OQU81714.1"/>
    <property type="molecule type" value="Genomic_DNA"/>
</dbReference>
<dbReference type="AlphaFoldDB" id="A0A1Z5RD83"/>
<dbReference type="InParanoid" id="A0A1Z5RD83"/>
<reference evidence="1 2" key="1">
    <citation type="journal article" date="2009" name="Nature">
        <title>The Sorghum bicolor genome and the diversification of grasses.</title>
        <authorList>
            <person name="Paterson A.H."/>
            <person name="Bowers J.E."/>
            <person name="Bruggmann R."/>
            <person name="Dubchak I."/>
            <person name="Grimwood J."/>
            <person name="Gundlach H."/>
            <person name="Haberer G."/>
            <person name="Hellsten U."/>
            <person name="Mitros T."/>
            <person name="Poliakov A."/>
            <person name="Schmutz J."/>
            <person name="Spannagl M."/>
            <person name="Tang H."/>
            <person name="Wang X."/>
            <person name="Wicker T."/>
            <person name="Bharti A.K."/>
            <person name="Chapman J."/>
            <person name="Feltus F.A."/>
            <person name="Gowik U."/>
            <person name="Grigoriev I.V."/>
            <person name="Lyons E."/>
            <person name="Maher C.A."/>
            <person name="Martis M."/>
            <person name="Narechania A."/>
            <person name="Otillar R.P."/>
            <person name="Penning B.W."/>
            <person name="Salamov A.A."/>
            <person name="Wang Y."/>
            <person name="Zhang L."/>
            <person name="Carpita N.C."/>
            <person name="Freeling M."/>
            <person name="Gingle A.R."/>
            <person name="Hash C.T."/>
            <person name="Keller B."/>
            <person name="Klein P."/>
            <person name="Kresovich S."/>
            <person name="McCann M.C."/>
            <person name="Ming R."/>
            <person name="Peterson D.G."/>
            <person name="Mehboob-ur-Rahman"/>
            <person name="Ware D."/>
            <person name="Westhoff P."/>
            <person name="Mayer K.F."/>
            <person name="Messing J."/>
            <person name="Rokhsar D.S."/>
        </authorList>
    </citation>
    <scope>NUCLEOTIDE SEQUENCE [LARGE SCALE GENOMIC DNA]</scope>
    <source>
        <strain evidence="2">cv. BTx623</strain>
    </source>
</reference>
<accession>A0A1Z5RD83</accession>
<sequence>MLGSGDTPQKAAVSRRLAALLLPIGGGGATPPPGPLRPRRIQIQVRVSRAPPLAACSISPAPLPAPGFHRSGMLYCPVAVGAAPFVASTAHAMHGRSDSTDRACRRRVPLLPRSLLPLTPPRFVLRSFGVWHRLSIPFI</sequence>
<gene>
    <name evidence="1" type="ORF">SORBI_3006G107832</name>
</gene>
<protein>
    <submittedName>
        <fullName evidence="1">Uncharacterized protein</fullName>
    </submittedName>
</protein>
<evidence type="ECO:0000313" key="1">
    <source>
        <dbReference type="EMBL" id="OQU81714.1"/>
    </source>
</evidence>